<feature type="transmembrane region" description="Helical" evidence="1">
    <location>
        <begin position="106"/>
        <end position="128"/>
    </location>
</feature>
<feature type="transmembrane region" description="Helical" evidence="1">
    <location>
        <begin position="58"/>
        <end position="78"/>
    </location>
</feature>
<protein>
    <submittedName>
        <fullName evidence="2">Uncharacterized protein</fullName>
    </submittedName>
</protein>
<accession>A0ABW9V1H1</accession>
<evidence type="ECO:0000256" key="1">
    <source>
        <dbReference type="SAM" id="Phobius"/>
    </source>
</evidence>
<dbReference type="EMBL" id="WTYO01000007">
    <property type="protein sequence ID" value="MXO69800.1"/>
    <property type="molecule type" value="Genomic_DNA"/>
</dbReference>
<keyword evidence="3" id="KW-1185">Reference proteome</keyword>
<reference evidence="2 3" key="1">
    <citation type="submission" date="2019-12" db="EMBL/GenBank/DDBJ databases">
        <title>Genomic-based taxomic classification of the family Erythrobacteraceae.</title>
        <authorList>
            <person name="Xu L."/>
        </authorList>
    </citation>
    <scope>NUCLEOTIDE SEQUENCE [LARGE SCALE GENOMIC DNA]</scope>
    <source>
        <strain evidence="2 3">H32</strain>
    </source>
</reference>
<name>A0ABW9V1H1_9SPHN</name>
<evidence type="ECO:0000313" key="3">
    <source>
        <dbReference type="Proteomes" id="UP000444401"/>
    </source>
</evidence>
<dbReference type="Proteomes" id="UP000444401">
    <property type="component" value="Unassembled WGS sequence"/>
</dbReference>
<keyword evidence="1" id="KW-0812">Transmembrane</keyword>
<keyword evidence="1" id="KW-1133">Transmembrane helix</keyword>
<proteinExistence type="predicted"/>
<feature type="transmembrane region" description="Helical" evidence="1">
    <location>
        <begin position="32"/>
        <end position="52"/>
    </location>
</feature>
<dbReference type="RefSeq" id="WP_160734404.1">
    <property type="nucleotide sequence ID" value="NZ_CP139719.1"/>
</dbReference>
<gene>
    <name evidence="2" type="ORF">GRI72_13325</name>
</gene>
<keyword evidence="1" id="KW-0472">Membrane</keyword>
<sequence>MARALHDIGGGGERDHAPERARDWRKGMSDNVAYALLFYTALQIFVTVHAMKAIGSSILPYLALVALVAGIIPACRWFEKRWRDLSDEQAADPALAAAYRRDQAMLWALAILLPLALTALFRGIALLVG</sequence>
<organism evidence="2 3">
    <name type="scientific">Pelagerythrobacter marinus</name>
    <dbReference type="NCBI Taxonomy" id="538382"/>
    <lineage>
        <taxon>Bacteria</taxon>
        <taxon>Pseudomonadati</taxon>
        <taxon>Pseudomonadota</taxon>
        <taxon>Alphaproteobacteria</taxon>
        <taxon>Sphingomonadales</taxon>
        <taxon>Erythrobacteraceae</taxon>
        <taxon>Pelagerythrobacter</taxon>
    </lineage>
</organism>
<evidence type="ECO:0000313" key="2">
    <source>
        <dbReference type="EMBL" id="MXO69800.1"/>
    </source>
</evidence>
<comment type="caution">
    <text evidence="2">The sequence shown here is derived from an EMBL/GenBank/DDBJ whole genome shotgun (WGS) entry which is preliminary data.</text>
</comment>